<dbReference type="InterPro" id="IPR000182">
    <property type="entry name" value="GNAT_dom"/>
</dbReference>
<evidence type="ECO:0000313" key="3">
    <source>
        <dbReference type="Proteomes" id="UP000005566"/>
    </source>
</evidence>
<dbReference type="PATRIC" id="fig|1086011.3.peg.2929"/>
<dbReference type="Gene3D" id="3.40.630.30">
    <property type="match status" value="1"/>
</dbReference>
<protein>
    <submittedName>
        <fullName evidence="2">Acetyltransferase, gnat family</fullName>
    </submittedName>
</protein>
<organism evidence="2 3">
    <name type="scientific">Flavobacterium frigoris (strain PS1)</name>
    <dbReference type="NCBI Taxonomy" id="1086011"/>
    <lineage>
        <taxon>Bacteria</taxon>
        <taxon>Pseudomonadati</taxon>
        <taxon>Bacteroidota</taxon>
        <taxon>Flavobacteriia</taxon>
        <taxon>Flavobacteriales</taxon>
        <taxon>Flavobacteriaceae</taxon>
        <taxon>Flavobacterium</taxon>
    </lineage>
</organism>
<evidence type="ECO:0000259" key="1">
    <source>
        <dbReference type="PROSITE" id="PS51186"/>
    </source>
</evidence>
<reference evidence="2 3" key="1">
    <citation type="journal article" date="2014" name="Acta Crystallogr. D">
        <title>Structure-based characterization and antifreeze properties of a hyperactive ice-binding protein from the Antarctic bacterium Flavobacterium frigoris PS1.</title>
        <authorList>
            <person name="Do H."/>
            <person name="Kim S.J."/>
            <person name="Kim H.J."/>
            <person name="Lee J.H."/>
        </authorList>
    </citation>
    <scope>NUCLEOTIDE SEQUENCE [LARGE SCALE GENOMIC DNA]</scope>
    <source>
        <strain evidence="2 3">PS1</strain>
    </source>
</reference>
<dbReference type="Pfam" id="PF13302">
    <property type="entry name" value="Acetyltransf_3"/>
    <property type="match status" value="1"/>
</dbReference>
<dbReference type="eggNOG" id="COG1670">
    <property type="taxonomic scope" value="Bacteria"/>
</dbReference>
<comment type="caution">
    <text evidence="2">The sequence shown here is derived from an EMBL/GenBank/DDBJ whole genome shotgun (WGS) entry which is preliminary data.</text>
</comment>
<dbReference type="SUPFAM" id="SSF55729">
    <property type="entry name" value="Acyl-CoA N-acyltransferases (Nat)"/>
    <property type="match status" value="1"/>
</dbReference>
<dbReference type="PROSITE" id="PS51186">
    <property type="entry name" value="GNAT"/>
    <property type="match status" value="1"/>
</dbReference>
<dbReference type="STRING" id="1086011.HJ01_02990"/>
<dbReference type="InterPro" id="IPR016181">
    <property type="entry name" value="Acyl_CoA_acyltransferase"/>
</dbReference>
<dbReference type="PANTHER" id="PTHR43792">
    <property type="entry name" value="GNAT FAMILY, PUTATIVE (AFU_ORTHOLOGUE AFUA_3G00765)-RELATED-RELATED"/>
    <property type="match status" value="1"/>
</dbReference>
<keyword evidence="3" id="KW-1185">Reference proteome</keyword>
<dbReference type="RefSeq" id="WP_007139167.1">
    <property type="nucleotide sequence ID" value="NZ_AHKF01000022.1"/>
</dbReference>
<gene>
    <name evidence="2" type="ORF">HJ01_02990</name>
</gene>
<dbReference type="OrthoDB" id="9811523at2"/>
<dbReference type="AlphaFoldDB" id="H7FUX3"/>
<name>H7FUX3_FLAFP</name>
<proteinExistence type="predicted"/>
<accession>H7FUX3</accession>
<dbReference type="Proteomes" id="UP000005566">
    <property type="component" value="Unassembled WGS sequence"/>
</dbReference>
<feature type="domain" description="N-acetyltransferase" evidence="1">
    <location>
        <begin position="11"/>
        <end position="178"/>
    </location>
</feature>
<sequence>MKTIELFSERLKLRLIESSDLNAIHALHSLLETDKYNTLGIPDDIKATKKIITPQITANQQQDIVNYTFAIEELNTGTFIGLLGFNLGSKKYNNAEVYYKLNIDYWGKGYATEALNLILDFGFYNLKLHRIAAGCAIENIGSIKVLEKVGMTREGHARQTLPLKSGWSDNYEYAILETDERKTSKLKAN</sequence>
<dbReference type="EMBL" id="AHKF01000022">
    <property type="protein sequence ID" value="EIA07624.1"/>
    <property type="molecule type" value="Genomic_DNA"/>
</dbReference>
<dbReference type="GO" id="GO:0016747">
    <property type="term" value="F:acyltransferase activity, transferring groups other than amino-acyl groups"/>
    <property type="evidence" value="ECO:0007669"/>
    <property type="project" value="InterPro"/>
</dbReference>
<dbReference type="InterPro" id="IPR051531">
    <property type="entry name" value="N-acetyltransferase"/>
</dbReference>
<evidence type="ECO:0000313" key="2">
    <source>
        <dbReference type="EMBL" id="EIA07624.1"/>
    </source>
</evidence>